<sequence length="151" mass="16215">MSGRPMGLGAGVGGDPKGVREERPLGEGSLGHHNEEEAVPPRSGTVQQPTGDLDGDRVPQAQEGDPIVPISQKWPTIFQWSGSEEEEEGAPGEVAGQDGEDSLGSFSCRIPRQVYGKQERRLHLPSDNLASVHSEVEDGRHRDGIFIRTVG</sequence>
<feature type="region of interest" description="Disordered" evidence="1">
    <location>
        <begin position="1"/>
        <end position="107"/>
    </location>
</feature>
<evidence type="ECO:0000313" key="3">
    <source>
        <dbReference type="Proteomes" id="UP001066276"/>
    </source>
</evidence>
<evidence type="ECO:0000313" key="2">
    <source>
        <dbReference type="EMBL" id="KAJ1118972.1"/>
    </source>
</evidence>
<evidence type="ECO:0000256" key="1">
    <source>
        <dbReference type="SAM" id="MobiDB-lite"/>
    </source>
</evidence>
<organism evidence="2 3">
    <name type="scientific">Pleurodeles waltl</name>
    <name type="common">Iberian ribbed newt</name>
    <dbReference type="NCBI Taxonomy" id="8319"/>
    <lineage>
        <taxon>Eukaryota</taxon>
        <taxon>Metazoa</taxon>
        <taxon>Chordata</taxon>
        <taxon>Craniata</taxon>
        <taxon>Vertebrata</taxon>
        <taxon>Euteleostomi</taxon>
        <taxon>Amphibia</taxon>
        <taxon>Batrachia</taxon>
        <taxon>Caudata</taxon>
        <taxon>Salamandroidea</taxon>
        <taxon>Salamandridae</taxon>
        <taxon>Pleurodelinae</taxon>
        <taxon>Pleurodeles</taxon>
    </lineage>
</organism>
<dbReference type="Proteomes" id="UP001066276">
    <property type="component" value="Chromosome 8"/>
</dbReference>
<proteinExistence type="predicted"/>
<protein>
    <submittedName>
        <fullName evidence="2">Uncharacterized protein</fullName>
    </submittedName>
</protein>
<accession>A0AAV7NV58</accession>
<dbReference type="AlphaFoldDB" id="A0AAV7NV58"/>
<feature type="compositionally biased region" description="Basic and acidic residues" evidence="1">
    <location>
        <begin position="17"/>
        <end position="36"/>
    </location>
</feature>
<comment type="caution">
    <text evidence="2">The sequence shown here is derived from an EMBL/GenBank/DDBJ whole genome shotgun (WGS) entry which is preliminary data.</text>
</comment>
<dbReference type="EMBL" id="JANPWB010000012">
    <property type="protein sequence ID" value="KAJ1118972.1"/>
    <property type="molecule type" value="Genomic_DNA"/>
</dbReference>
<keyword evidence="3" id="KW-1185">Reference proteome</keyword>
<name>A0AAV7NV58_PLEWA</name>
<reference evidence="2" key="1">
    <citation type="journal article" date="2022" name="bioRxiv">
        <title>Sequencing and chromosome-scale assembly of the giantPleurodeles waltlgenome.</title>
        <authorList>
            <person name="Brown T."/>
            <person name="Elewa A."/>
            <person name="Iarovenko S."/>
            <person name="Subramanian E."/>
            <person name="Araus A.J."/>
            <person name="Petzold A."/>
            <person name="Susuki M."/>
            <person name="Suzuki K.-i.T."/>
            <person name="Hayashi T."/>
            <person name="Toyoda A."/>
            <person name="Oliveira C."/>
            <person name="Osipova E."/>
            <person name="Leigh N.D."/>
            <person name="Simon A."/>
            <person name="Yun M.H."/>
        </authorList>
    </citation>
    <scope>NUCLEOTIDE SEQUENCE</scope>
    <source>
        <strain evidence="2">20211129_DDA</strain>
        <tissue evidence="2">Liver</tissue>
    </source>
</reference>
<feature type="compositionally biased region" description="Gly residues" evidence="1">
    <location>
        <begin position="1"/>
        <end position="16"/>
    </location>
</feature>
<gene>
    <name evidence="2" type="ORF">NDU88_007159</name>
</gene>